<dbReference type="EMBL" id="JH668223">
    <property type="protein sequence ID" value="EIM24160.1"/>
    <property type="molecule type" value="Genomic_DNA"/>
</dbReference>
<dbReference type="Proteomes" id="UP000005242">
    <property type="component" value="Unassembled WGS sequence"/>
</dbReference>
<keyword evidence="2" id="KW-1185">Reference proteome</keyword>
<dbReference type="PANTHER" id="PTHR13295">
    <property type="entry name" value="GLUTAMATE CYSTEINE LIGASE REGULATORY SUBUNIT"/>
    <property type="match status" value="1"/>
</dbReference>
<dbReference type="eggNOG" id="KOG3023">
    <property type="taxonomic scope" value="Eukaryota"/>
</dbReference>
<protein>
    <recommendedName>
        <fullName evidence="3">GCS light chain</fullName>
    </recommendedName>
</protein>
<dbReference type="InterPro" id="IPR032963">
    <property type="entry name" value="Gclm"/>
</dbReference>
<evidence type="ECO:0000313" key="2">
    <source>
        <dbReference type="Proteomes" id="UP000005242"/>
    </source>
</evidence>
<dbReference type="FunCoup" id="I4YJL8">
    <property type="interactions" value="123"/>
</dbReference>
<name>I4YJL8_WALMC</name>
<evidence type="ECO:0000313" key="1">
    <source>
        <dbReference type="EMBL" id="EIM24160.1"/>
    </source>
</evidence>
<dbReference type="InParanoid" id="I4YJL8"/>
<organism evidence="1 2">
    <name type="scientific">Wallemia mellicola (strain ATCC MYA-4683 / CBS 633.66)</name>
    <name type="common">Wallemia sebi (CBS 633.66)</name>
    <dbReference type="NCBI Taxonomy" id="671144"/>
    <lineage>
        <taxon>Eukaryota</taxon>
        <taxon>Fungi</taxon>
        <taxon>Dikarya</taxon>
        <taxon>Basidiomycota</taxon>
        <taxon>Wallemiomycotina</taxon>
        <taxon>Wallemiomycetes</taxon>
        <taxon>Wallemiales</taxon>
        <taxon>Wallemiaceae</taxon>
        <taxon>Wallemia</taxon>
    </lineage>
</organism>
<dbReference type="KEGG" id="wse:WALSEDRAFT_59121"/>
<dbReference type="GO" id="GO:0035226">
    <property type="term" value="F:glutamate-cysteine ligase catalytic subunit binding"/>
    <property type="evidence" value="ECO:0007669"/>
    <property type="project" value="InterPro"/>
</dbReference>
<dbReference type="RefSeq" id="XP_006955982.1">
    <property type="nucleotide sequence ID" value="XM_006955920.1"/>
</dbReference>
<dbReference type="OMA" id="AHEWIPL"/>
<sequence>MKKSEVKIVYINCDNVNLNPISISSSKACNNTELLEALNDTLASSDSLNVDDKVKIPSQRRRSPSLSERRSNYEVTAKLFITEKEYNNWSIAKIKDAIDCLNRTTSLSSVDSLILSFNGISDDIYHDNNRLDAAASIWQSLAPEFPTTQLAVADFGPLELENFLNKLTNKARLPQSTQISLSNCCDPPTDLVQQAKKHDIQLTAHPDLHDILSSSELARALKNNDTLLPNRNVPEDGLTVDWVLKYTIIAHGRGVVADKGYIIRASLF</sequence>
<dbReference type="AlphaFoldDB" id="I4YJL8"/>
<dbReference type="GO" id="GO:0006750">
    <property type="term" value="P:glutathione biosynthetic process"/>
    <property type="evidence" value="ECO:0007669"/>
    <property type="project" value="InterPro"/>
</dbReference>
<dbReference type="STRING" id="671144.I4YJL8"/>
<gene>
    <name evidence="1" type="ORF">WALSEDRAFT_59121</name>
</gene>
<dbReference type="GO" id="GO:0030234">
    <property type="term" value="F:enzyme regulator activity"/>
    <property type="evidence" value="ECO:0007669"/>
    <property type="project" value="TreeGrafter"/>
</dbReference>
<dbReference type="GO" id="GO:0017109">
    <property type="term" value="C:glutamate-cysteine ligase complex"/>
    <property type="evidence" value="ECO:0007669"/>
    <property type="project" value="TreeGrafter"/>
</dbReference>
<proteinExistence type="predicted"/>
<dbReference type="OrthoDB" id="5596051at2759"/>
<reference evidence="1 2" key="1">
    <citation type="journal article" date="2012" name="Fungal Genet. Biol.">
        <title>The genome of the xerotolerant mold Wallemia sebi reveals adaptations to osmotic stress and suggests cryptic sexual reproduction.</title>
        <authorList>
            <person name="Padamsee M."/>
            <person name="Kumar T.K.A."/>
            <person name="Riley R."/>
            <person name="Binder M."/>
            <person name="Boyd A."/>
            <person name="Calvo A.M."/>
            <person name="Furukawa K."/>
            <person name="Hesse C."/>
            <person name="Hohmann S."/>
            <person name="James T.Y."/>
            <person name="LaButti K."/>
            <person name="Lapidus A."/>
            <person name="Lindquist E."/>
            <person name="Lucas S."/>
            <person name="Miller K."/>
            <person name="Shantappa S."/>
            <person name="Grigoriev I.V."/>
            <person name="Hibbett D.S."/>
            <person name="McLaughlin D.J."/>
            <person name="Spatafora J.W."/>
            <person name="Aime M.C."/>
        </authorList>
    </citation>
    <scope>NUCLEOTIDE SEQUENCE [LARGE SCALE GENOMIC DNA]</scope>
    <source>
        <strain evidence="2">ATCC MYA-4683 / CBS 633.66</strain>
    </source>
</reference>
<accession>I4YJL8</accession>
<dbReference type="HOGENOM" id="CLU_1039008_0_0_1"/>
<dbReference type="GeneID" id="18473184"/>
<evidence type="ECO:0008006" key="3">
    <source>
        <dbReference type="Google" id="ProtNLM"/>
    </source>
</evidence>
<dbReference type="PANTHER" id="PTHR13295:SF4">
    <property type="entry name" value="GLUTAMATE--CYSTEINE LIGASE REGULATORY SUBUNIT"/>
    <property type="match status" value="1"/>
</dbReference>